<dbReference type="GO" id="GO:0009245">
    <property type="term" value="P:lipid A biosynthetic process"/>
    <property type="evidence" value="ECO:0007669"/>
    <property type="project" value="TreeGrafter"/>
</dbReference>
<dbReference type="GO" id="GO:0016020">
    <property type="term" value="C:membrane"/>
    <property type="evidence" value="ECO:0007669"/>
    <property type="project" value="GOC"/>
</dbReference>
<dbReference type="InterPro" id="IPR029052">
    <property type="entry name" value="Metallo-depent_PP-like"/>
</dbReference>
<dbReference type="GO" id="GO:0008758">
    <property type="term" value="F:UDP-2,3-diacylglucosamine hydrolase activity"/>
    <property type="evidence" value="ECO:0007669"/>
    <property type="project" value="TreeGrafter"/>
</dbReference>
<dbReference type="PANTHER" id="PTHR31302:SF32">
    <property type="entry name" value="PHOSPHOESTERASE"/>
    <property type="match status" value="1"/>
</dbReference>
<accession>A0A263BVP8</accession>
<gene>
    <name evidence="2" type="ORF">CIB95_07215</name>
</gene>
<protein>
    <submittedName>
        <fullName evidence="2">Metallophosphoesterase</fullName>
    </submittedName>
</protein>
<dbReference type="PANTHER" id="PTHR31302">
    <property type="entry name" value="TRANSMEMBRANE PROTEIN WITH METALLOPHOSPHOESTERASE DOMAIN-RELATED"/>
    <property type="match status" value="1"/>
</dbReference>
<dbReference type="SUPFAM" id="SSF56300">
    <property type="entry name" value="Metallo-dependent phosphatases"/>
    <property type="match status" value="1"/>
</dbReference>
<reference evidence="3" key="1">
    <citation type="submission" date="2017-08" db="EMBL/GenBank/DDBJ databases">
        <authorList>
            <person name="Huang Z."/>
        </authorList>
    </citation>
    <scope>NUCLEOTIDE SEQUENCE [LARGE SCALE GENOMIC DNA]</scope>
    <source>
        <strain evidence="3">SA5d-4</strain>
    </source>
</reference>
<comment type="caution">
    <text evidence="2">The sequence shown here is derived from an EMBL/GenBank/DDBJ whole genome shotgun (WGS) entry which is preliminary data.</text>
</comment>
<sequence>MVFFLLLIFSFSLLLLIKMLNEAKRNDVIKETIYLSDFPRGFNGTKVFFISDIHKRDIAPSIIEEVKGAVDLVIIAGDLTEKDVSIKKVERNIKKLVSIGPTYFVWGNNDYETNYRDLDVCLLNNGVKILDNTAVTFSSESGEELHLLGLDDMSRNRDNLSLAISDSGSGYKILVCHDPMIGKQIKKEHNIGLVLAGHTHGGQIRIFGYGIAPKAGMKDKGLYKEFISNGYGTSRIPLRLGAPAQTHILELQSKE</sequence>
<feature type="domain" description="Calcineurin-like phosphoesterase" evidence="1">
    <location>
        <begin position="46"/>
        <end position="201"/>
    </location>
</feature>
<dbReference type="Proteomes" id="UP000217083">
    <property type="component" value="Unassembled WGS sequence"/>
</dbReference>
<reference evidence="2 3" key="2">
    <citation type="submission" date="2017-09" db="EMBL/GenBank/DDBJ databases">
        <title>Bacillus patelloidae sp. nov., isolated from the intestinal tract of a marine limpet.</title>
        <authorList>
            <person name="Liu R."/>
            <person name="Dong C."/>
            <person name="Shao Z."/>
        </authorList>
    </citation>
    <scope>NUCLEOTIDE SEQUENCE [LARGE SCALE GENOMIC DNA]</scope>
    <source>
        <strain evidence="2 3">SA5d-4</strain>
    </source>
</reference>
<proteinExistence type="predicted"/>
<dbReference type="Pfam" id="PF00149">
    <property type="entry name" value="Metallophos"/>
    <property type="match status" value="1"/>
</dbReference>
<name>A0A263BVP8_9BACI</name>
<evidence type="ECO:0000259" key="1">
    <source>
        <dbReference type="Pfam" id="PF00149"/>
    </source>
</evidence>
<dbReference type="InterPro" id="IPR004843">
    <property type="entry name" value="Calcineurin-like_PHP"/>
</dbReference>
<dbReference type="AlphaFoldDB" id="A0A263BVP8"/>
<dbReference type="EMBL" id="NPIA01000003">
    <property type="protein sequence ID" value="OZM57246.1"/>
    <property type="molecule type" value="Genomic_DNA"/>
</dbReference>
<evidence type="ECO:0000313" key="2">
    <source>
        <dbReference type="EMBL" id="OZM57246.1"/>
    </source>
</evidence>
<organism evidence="2 3">
    <name type="scientific">Lottiidibacillus patelloidae</name>
    <dbReference type="NCBI Taxonomy" id="2670334"/>
    <lineage>
        <taxon>Bacteria</taxon>
        <taxon>Bacillati</taxon>
        <taxon>Bacillota</taxon>
        <taxon>Bacilli</taxon>
        <taxon>Bacillales</taxon>
        <taxon>Bacillaceae</taxon>
        <taxon>Lottiidibacillus</taxon>
    </lineage>
</organism>
<keyword evidence="3" id="KW-1185">Reference proteome</keyword>
<dbReference type="RefSeq" id="WP_094923734.1">
    <property type="nucleotide sequence ID" value="NZ_NPIA01000003.1"/>
</dbReference>
<dbReference type="Gene3D" id="3.60.21.10">
    <property type="match status" value="1"/>
</dbReference>
<dbReference type="InterPro" id="IPR051158">
    <property type="entry name" value="Metallophosphoesterase_sf"/>
</dbReference>
<evidence type="ECO:0000313" key="3">
    <source>
        <dbReference type="Proteomes" id="UP000217083"/>
    </source>
</evidence>